<dbReference type="Gene3D" id="1.10.10.60">
    <property type="entry name" value="Homeodomain-like"/>
    <property type="match status" value="2"/>
</dbReference>
<evidence type="ECO:0000313" key="6">
    <source>
        <dbReference type="Proteomes" id="UP001241110"/>
    </source>
</evidence>
<dbReference type="PRINTS" id="PR00032">
    <property type="entry name" value="HTHARAC"/>
</dbReference>
<dbReference type="InterPro" id="IPR020449">
    <property type="entry name" value="Tscrpt_reg_AraC-type_HTH"/>
</dbReference>
<dbReference type="GO" id="GO:0043565">
    <property type="term" value="F:sequence-specific DNA binding"/>
    <property type="evidence" value="ECO:0007669"/>
    <property type="project" value="InterPro"/>
</dbReference>
<dbReference type="EMBL" id="JASJOS010000021">
    <property type="protein sequence ID" value="MDJ1485579.1"/>
    <property type="molecule type" value="Genomic_DNA"/>
</dbReference>
<organism evidence="5 6">
    <name type="scientific">Xanthocytophaga flava</name>
    <dbReference type="NCBI Taxonomy" id="3048013"/>
    <lineage>
        <taxon>Bacteria</taxon>
        <taxon>Pseudomonadati</taxon>
        <taxon>Bacteroidota</taxon>
        <taxon>Cytophagia</taxon>
        <taxon>Cytophagales</taxon>
        <taxon>Rhodocytophagaceae</taxon>
        <taxon>Xanthocytophaga</taxon>
    </lineage>
</organism>
<evidence type="ECO:0000259" key="4">
    <source>
        <dbReference type="PROSITE" id="PS01124"/>
    </source>
</evidence>
<dbReference type="GO" id="GO:0003700">
    <property type="term" value="F:DNA-binding transcription factor activity"/>
    <property type="evidence" value="ECO:0007669"/>
    <property type="project" value="InterPro"/>
</dbReference>
<keyword evidence="3" id="KW-0804">Transcription</keyword>
<dbReference type="PANTHER" id="PTHR43280">
    <property type="entry name" value="ARAC-FAMILY TRANSCRIPTIONAL REGULATOR"/>
    <property type="match status" value="1"/>
</dbReference>
<keyword evidence="1" id="KW-0805">Transcription regulation</keyword>
<evidence type="ECO:0000256" key="3">
    <source>
        <dbReference type="ARBA" id="ARBA00023163"/>
    </source>
</evidence>
<evidence type="ECO:0000256" key="1">
    <source>
        <dbReference type="ARBA" id="ARBA00023015"/>
    </source>
</evidence>
<dbReference type="AlphaFoldDB" id="A0AAE3U9X8"/>
<dbReference type="InterPro" id="IPR009057">
    <property type="entry name" value="Homeodomain-like_sf"/>
</dbReference>
<dbReference type="PANTHER" id="PTHR43280:SF32">
    <property type="entry name" value="TRANSCRIPTIONAL REGULATORY PROTEIN"/>
    <property type="match status" value="1"/>
</dbReference>
<dbReference type="Pfam" id="PF12833">
    <property type="entry name" value="HTH_18"/>
    <property type="match status" value="1"/>
</dbReference>
<accession>A0AAE3U9X8</accession>
<sequence>MPNAFINLTRQSVRSDLLEQLEELLNAYFEQEQSLNHGVPTVHYLAERLNFSPNYLSDMLRALTGLSAQQHIHQKLIERSKQLLSTTSLTISEVAYQLGFEHAQSFSRLFKMKTQVSPVQFRAAFG</sequence>
<feature type="domain" description="HTH araC/xylS-type" evidence="4">
    <location>
        <begin position="19"/>
        <end position="124"/>
    </location>
</feature>
<dbReference type="InterPro" id="IPR018060">
    <property type="entry name" value="HTH_AraC"/>
</dbReference>
<reference evidence="5" key="1">
    <citation type="submission" date="2023-05" db="EMBL/GenBank/DDBJ databases">
        <authorList>
            <person name="Zhang X."/>
        </authorList>
    </citation>
    <scope>NUCLEOTIDE SEQUENCE</scope>
    <source>
        <strain evidence="5">YF14B1</strain>
    </source>
</reference>
<dbReference type="SMART" id="SM00342">
    <property type="entry name" value="HTH_ARAC"/>
    <property type="match status" value="1"/>
</dbReference>
<protein>
    <submittedName>
        <fullName evidence="5">Helix-turn-helix transcriptional regulator</fullName>
    </submittedName>
</protein>
<proteinExistence type="predicted"/>
<comment type="caution">
    <text evidence="5">The sequence shown here is derived from an EMBL/GenBank/DDBJ whole genome shotgun (WGS) entry which is preliminary data.</text>
</comment>
<dbReference type="SUPFAM" id="SSF46689">
    <property type="entry name" value="Homeodomain-like"/>
    <property type="match status" value="1"/>
</dbReference>
<name>A0AAE3U9X8_9BACT</name>
<dbReference type="PROSITE" id="PS01124">
    <property type="entry name" value="HTH_ARAC_FAMILY_2"/>
    <property type="match status" value="1"/>
</dbReference>
<evidence type="ECO:0000313" key="5">
    <source>
        <dbReference type="EMBL" id="MDJ1485579.1"/>
    </source>
</evidence>
<evidence type="ECO:0000256" key="2">
    <source>
        <dbReference type="ARBA" id="ARBA00023125"/>
    </source>
</evidence>
<keyword evidence="2" id="KW-0238">DNA-binding</keyword>
<gene>
    <name evidence="5" type="ORF">QNI16_34130</name>
</gene>
<dbReference type="Proteomes" id="UP001241110">
    <property type="component" value="Unassembled WGS sequence"/>
</dbReference>
<dbReference type="RefSeq" id="WP_313988318.1">
    <property type="nucleotide sequence ID" value="NZ_JASJOS010000021.1"/>
</dbReference>